<accession>A0A8S9FCL6</accession>
<reference evidence="2" key="1">
    <citation type="submission" date="2019-12" db="EMBL/GenBank/DDBJ databases">
        <title>Genome sequencing and annotation of Brassica cretica.</title>
        <authorList>
            <person name="Studholme D.J."/>
            <person name="Sarris P.F."/>
        </authorList>
    </citation>
    <scope>NUCLEOTIDE SEQUENCE</scope>
    <source>
        <strain evidence="2">PFS-102/07</strain>
        <tissue evidence="2">Leaf</tissue>
    </source>
</reference>
<gene>
    <name evidence="2" type="ORF">F2Q70_00033173</name>
</gene>
<comment type="caution">
    <text evidence="2">The sequence shown here is derived from an EMBL/GenBank/DDBJ whole genome shotgun (WGS) entry which is preliminary data.</text>
</comment>
<evidence type="ECO:0000256" key="1">
    <source>
        <dbReference type="SAM" id="MobiDB-lite"/>
    </source>
</evidence>
<organism evidence="2">
    <name type="scientific">Brassica cretica</name>
    <name type="common">Mustard</name>
    <dbReference type="NCBI Taxonomy" id="69181"/>
    <lineage>
        <taxon>Eukaryota</taxon>
        <taxon>Viridiplantae</taxon>
        <taxon>Streptophyta</taxon>
        <taxon>Embryophyta</taxon>
        <taxon>Tracheophyta</taxon>
        <taxon>Spermatophyta</taxon>
        <taxon>Magnoliopsida</taxon>
        <taxon>eudicotyledons</taxon>
        <taxon>Gunneridae</taxon>
        <taxon>Pentapetalae</taxon>
        <taxon>rosids</taxon>
        <taxon>malvids</taxon>
        <taxon>Brassicales</taxon>
        <taxon>Brassicaceae</taxon>
        <taxon>Brassiceae</taxon>
        <taxon>Brassica</taxon>
    </lineage>
</organism>
<dbReference type="AlphaFoldDB" id="A0A8S9FCL6"/>
<feature type="region of interest" description="Disordered" evidence="1">
    <location>
        <begin position="21"/>
        <end position="56"/>
    </location>
</feature>
<protein>
    <submittedName>
        <fullName evidence="2">Uncharacterized protein</fullName>
    </submittedName>
</protein>
<dbReference type="EMBL" id="QGKY02002305">
    <property type="protein sequence ID" value="KAF2530871.1"/>
    <property type="molecule type" value="Genomic_DNA"/>
</dbReference>
<proteinExistence type="predicted"/>
<feature type="compositionally biased region" description="Polar residues" evidence="1">
    <location>
        <begin position="46"/>
        <end position="56"/>
    </location>
</feature>
<sequence length="89" mass="9870">MASRPSSLLFSVRRSILTAYRPSSSDRSKPISLSPFLTPPSSSVPMSSHQQPPFTSISDQSTVNAFRNLKFLGKSSFRFRIVGKMSRGF</sequence>
<evidence type="ECO:0000313" key="2">
    <source>
        <dbReference type="EMBL" id="KAF2530871.1"/>
    </source>
</evidence>
<name>A0A8S9FCL6_BRACR</name>
<feature type="compositionally biased region" description="Low complexity" evidence="1">
    <location>
        <begin position="30"/>
        <end position="45"/>
    </location>
</feature>